<proteinExistence type="predicted"/>
<evidence type="ECO:0000313" key="1">
    <source>
        <dbReference type="EMBL" id="CRK94359.1"/>
    </source>
</evidence>
<accession>A0A1J1I1Y9</accession>
<evidence type="ECO:0000313" key="2">
    <source>
        <dbReference type="Proteomes" id="UP000183832"/>
    </source>
</evidence>
<keyword evidence="2" id="KW-1185">Reference proteome</keyword>
<sequence>MNNLADNMISLNNRNVIDEEVMQSVILWSRKNLVIHLRTLRFMLLPENQSTGYMSQKLNSICFHNLQHDGFVQNKWFKEIL</sequence>
<organism evidence="1 2">
    <name type="scientific">Clunio marinus</name>
    <dbReference type="NCBI Taxonomy" id="568069"/>
    <lineage>
        <taxon>Eukaryota</taxon>
        <taxon>Metazoa</taxon>
        <taxon>Ecdysozoa</taxon>
        <taxon>Arthropoda</taxon>
        <taxon>Hexapoda</taxon>
        <taxon>Insecta</taxon>
        <taxon>Pterygota</taxon>
        <taxon>Neoptera</taxon>
        <taxon>Endopterygota</taxon>
        <taxon>Diptera</taxon>
        <taxon>Nematocera</taxon>
        <taxon>Chironomoidea</taxon>
        <taxon>Chironomidae</taxon>
        <taxon>Clunio</taxon>
    </lineage>
</organism>
<dbReference type="EMBL" id="CVRI01000038">
    <property type="protein sequence ID" value="CRK94359.1"/>
    <property type="molecule type" value="Genomic_DNA"/>
</dbReference>
<name>A0A1J1I1Y9_9DIPT</name>
<dbReference type="AlphaFoldDB" id="A0A1J1I1Y9"/>
<gene>
    <name evidence="1" type="ORF">CLUMA_CG007873</name>
</gene>
<protein>
    <submittedName>
        <fullName evidence="1">CLUMA_CG007873, isoform A</fullName>
    </submittedName>
</protein>
<reference evidence="1 2" key="1">
    <citation type="submission" date="2015-04" db="EMBL/GenBank/DDBJ databases">
        <authorList>
            <person name="Syromyatnikov M.Y."/>
            <person name="Popov V.N."/>
        </authorList>
    </citation>
    <scope>NUCLEOTIDE SEQUENCE [LARGE SCALE GENOMIC DNA]</scope>
</reference>
<dbReference type="Proteomes" id="UP000183832">
    <property type="component" value="Unassembled WGS sequence"/>
</dbReference>